<evidence type="ECO:0000313" key="3">
    <source>
        <dbReference type="Proteomes" id="UP000653730"/>
    </source>
</evidence>
<keyword evidence="1" id="KW-1133">Transmembrane helix</keyword>
<protein>
    <submittedName>
        <fullName evidence="2">Uncharacterized protein</fullName>
    </submittedName>
</protein>
<gene>
    <name evidence="2" type="ORF">IBL28_16580</name>
</gene>
<dbReference type="AlphaFoldDB" id="A0A926JU64"/>
<reference evidence="2 3" key="1">
    <citation type="submission" date="2020-09" db="EMBL/GenBank/DDBJ databases">
        <title>Sinomicrobium weinanense sp. nov., a halophilic bacteria isolated from saline-alkali soil.</title>
        <authorList>
            <person name="Wu P."/>
            <person name="Ren H."/>
            <person name="Mei Y."/>
            <person name="Liang Y."/>
            <person name="Chen Z."/>
        </authorList>
    </citation>
    <scope>NUCLEOTIDE SEQUENCE [LARGE SCALE GENOMIC DNA]</scope>
    <source>
        <strain evidence="2 3">FJxs</strain>
    </source>
</reference>
<comment type="caution">
    <text evidence="2">The sequence shown here is derived from an EMBL/GenBank/DDBJ whole genome shotgun (WGS) entry which is preliminary data.</text>
</comment>
<dbReference type="Proteomes" id="UP000653730">
    <property type="component" value="Unassembled WGS sequence"/>
</dbReference>
<keyword evidence="1" id="KW-0812">Transmembrane</keyword>
<keyword evidence="3" id="KW-1185">Reference proteome</keyword>
<dbReference type="EMBL" id="JACVDC010000064">
    <property type="protein sequence ID" value="MBC9797593.1"/>
    <property type="molecule type" value="Genomic_DNA"/>
</dbReference>
<accession>A0A926JU64</accession>
<name>A0A926JU64_9FLAO</name>
<keyword evidence="1" id="KW-0472">Membrane</keyword>
<organism evidence="2 3">
    <name type="scientific">Sinomicrobium weinanense</name>
    <dbReference type="NCBI Taxonomy" id="2842200"/>
    <lineage>
        <taxon>Bacteria</taxon>
        <taxon>Pseudomonadati</taxon>
        <taxon>Bacteroidota</taxon>
        <taxon>Flavobacteriia</taxon>
        <taxon>Flavobacteriales</taxon>
        <taxon>Flavobacteriaceae</taxon>
        <taxon>Sinomicrobium</taxon>
    </lineage>
</organism>
<evidence type="ECO:0000313" key="2">
    <source>
        <dbReference type="EMBL" id="MBC9797593.1"/>
    </source>
</evidence>
<dbReference type="RefSeq" id="WP_187966724.1">
    <property type="nucleotide sequence ID" value="NZ_JACVDC010000064.1"/>
</dbReference>
<feature type="transmembrane region" description="Helical" evidence="1">
    <location>
        <begin position="12"/>
        <end position="32"/>
    </location>
</feature>
<sequence>MFNEFSWGEYALMIILVLTAYYAALGLWFYILKLRTPVSGIQLATHTAQRGNYIKETVSPASFEETPNETFEQTEAIMTTLKDVIAEAFNKKYNRKQLLNSLGRTLQKHPEIVGTPFQQGIQEFIKQECYKHAPVGLRDREMKLLWGTKT</sequence>
<evidence type="ECO:0000256" key="1">
    <source>
        <dbReference type="SAM" id="Phobius"/>
    </source>
</evidence>
<proteinExistence type="predicted"/>